<dbReference type="AlphaFoldDB" id="A0A9Q0YBD1"/>
<gene>
    <name evidence="2" type="ORF">HOLleu_42715</name>
</gene>
<organism evidence="2 3">
    <name type="scientific">Holothuria leucospilota</name>
    <name type="common">Black long sea cucumber</name>
    <name type="synonym">Mertensiothuria leucospilota</name>
    <dbReference type="NCBI Taxonomy" id="206669"/>
    <lineage>
        <taxon>Eukaryota</taxon>
        <taxon>Metazoa</taxon>
        <taxon>Echinodermata</taxon>
        <taxon>Eleutherozoa</taxon>
        <taxon>Echinozoa</taxon>
        <taxon>Holothuroidea</taxon>
        <taxon>Aspidochirotacea</taxon>
        <taxon>Aspidochirotida</taxon>
        <taxon>Holothuriidae</taxon>
        <taxon>Holothuria</taxon>
    </lineage>
</organism>
<evidence type="ECO:0000313" key="3">
    <source>
        <dbReference type="Proteomes" id="UP001152320"/>
    </source>
</evidence>
<comment type="caution">
    <text evidence="2">The sequence shown here is derived from an EMBL/GenBank/DDBJ whole genome shotgun (WGS) entry which is preliminary data.</text>
</comment>
<dbReference type="PANTHER" id="PTHR46177">
    <property type="entry name" value="INTEGRASE CATALYTIC DOMAIN-CONTAINING PROTEIN"/>
    <property type="match status" value="1"/>
</dbReference>
<evidence type="ECO:0000259" key="1">
    <source>
        <dbReference type="Pfam" id="PF24764"/>
    </source>
</evidence>
<evidence type="ECO:0000313" key="2">
    <source>
        <dbReference type="EMBL" id="KAJ8018970.1"/>
    </source>
</evidence>
<feature type="domain" description="Integrase core" evidence="1">
    <location>
        <begin position="25"/>
        <end position="76"/>
    </location>
</feature>
<dbReference type="InterPro" id="IPR058913">
    <property type="entry name" value="Integrase_dom_put"/>
</dbReference>
<dbReference type="EMBL" id="JAIZAY010000125">
    <property type="protein sequence ID" value="KAJ8018970.1"/>
    <property type="molecule type" value="Genomic_DNA"/>
</dbReference>
<proteinExistence type="predicted"/>
<sequence>MLRITDPEGVARRTANRLLRRICCCPGPNHMIHIGGYDKLKLNGIAVHGAVDELSRKIVWIKAGYSNSNLRLIAKFHLDFLLAI</sequence>
<protein>
    <recommendedName>
        <fullName evidence="1">Integrase core domain-containing protein</fullName>
    </recommendedName>
</protein>
<dbReference type="Proteomes" id="UP001152320">
    <property type="component" value="Unassembled WGS sequence"/>
</dbReference>
<name>A0A9Q0YBD1_HOLLE</name>
<dbReference type="PANTHER" id="PTHR46177:SF1">
    <property type="entry name" value="INTEGRASE CATALYTIC DOMAIN-CONTAINING PROTEIN"/>
    <property type="match status" value="1"/>
</dbReference>
<accession>A0A9Q0YBD1</accession>
<keyword evidence="3" id="KW-1185">Reference proteome</keyword>
<reference evidence="2" key="1">
    <citation type="submission" date="2021-10" db="EMBL/GenBank/DDBJ databases">
        <title>Tropical sea cucumber genome reveals ecological adaptation and Cuvierian tubules defense mechanism.</title>
        <authorList>
            <person name="Chen T."/>
        </authorList>
    </citation>
    <scope>NUCLEOTIDE SEQUENCE</scope>
    <source>
        <strain evidence="2">Nanhai2018</strain>
        <tissue evidence="2">Muscle</tissue>
    </source>
</reference>
<dbReference type="Pfam" id="PF24764">
    <property type="entry name" value="rva_4"/>
    <property type="match status" value="1"/>
</dbReference>
<dbReference type="OrthoDB" id="6126625at2759"/>